<organism evidence="2 3">
    <name type="scientific">Paramuricea clavata</name>
    <name type="common">Red gorgonian</name>
    <name type="synonym">Violescent sea-whip</name>
    <dbReference type="NCBI Taxonomy" id="317549"/>
    <lineage>
        <taxon>Eukaryota</taxon>
        <taxon>Metazoa</taxon>
        <taxon>Cnidaria</taxon>
        <taxon>Anthozoa</taxon>
        <taxon>Octocorallia</taxon>
        <taxon>Malacalcyonacea</taxon>
        <taxon>Plexauridae</taxon>
        <taxon>Paramuricea</taxon>
    </lineage>
</organism>
<name>A0A6S7HJL6_PARCT</name>
<gene>
    <name evidence="2" type="ORF">PACLA_8A015339</name>
</gene>
<reference evidence="2" key="1">
    <citation type="submission" date="2020-04" db="EMBL/GenBank/DDBJ databases">
        <authorList>
            <person name="Alioto T."/>
            <person name="Alioto T."/>
            <person name="Gomez Garrido J."/>
        </authorList>
    </citation>
    <scope>NUCLEOTIDE SEQUENCE</scope>
    <source>
        <strain evidence="2">A484AB</strain>
    </source>
</reference>
<dbReference type="Proteomes" id="UP001152795">
    <property type="component" value="Unassembled WGS sequence"/>
</dbReference>
<dbReference type="InterPro" id="IPR048366">
    <property type="entry name" value="TNP-like_GBD"/>
</dbReference>
<keyword evidence="3" id="KW-1185">Reference proteome</keyword>
<evidence type="ECO:0000313" key="2">
    <source>
        <dbReference type="EMBL" id="CAB3995077.1"/>
    </source>
</evidence>
<protein>
    <recommendedName>
        <fullName evidence="1">Transposable element P transposase-like GTP-binding insertion domain-containing protein</fullName>
    </recommendedName>
</protein>
<dbReference type="EMBL" id="CACRXK020002594">
    <property type="protein sequence ID" value="CAB3995077.1"/>
    <property type="molecule type" value="Genomic_DNA"/>
</dbReference>
<feature type="domain" description="Transposable element P transposase-like GTP-binding insertion" evidence="1">
    <location>
        <begin position="1"/>
        <end position="49"/>
    </location>
</feature>
<accession>A0A6S7HJL6</accession>
<comment type="caution">
    <text evidence="2">The sequence shown here is derived from an EMBL/GenBank/DDBJ whole genome shotgun (WGS) entry which is preliminary data.</text>
</comment>
<dbReference type="Pfam" id="PF21788">
    <property type="entry name" value="TNP-like_GBD"/>
    <property type="match status" value="1"/>
</dbReference>
<evidence type="ECO:0000259" key="1">
    <source>
        <dbReference type="Pfam" id="PF21788"/>
    </source>
</evidence>
<sequence>MKVKYATQVLSNTTASSIVMYVSLGLFPAVAAGTAKLLSKLDDIFDCLNRLDGRVIRLDYVRDPKFNKDNEKELLCLENFADINRDFLLVWIMRYDNVCAEFDADVIEKCMSELVPNQQRRWYKGGVKLMMLVYVVFHVTAKLDPNLLGILKFVSTTLPDLNQLPLWARLQGQIERRRHKLYYFKVFHVLKNNKLDYHITCLIAVNRNIML</sequence>
<proteinExistence type="predicted"/>
<dbReference type="AlphaFoldDB" id="A0A6S7HJL6"/>
<evidence type="ECO:0000313" key="3">
    <source>
        <dbReference type="Proteomes" id="UP001152795"/>
    </source>
</evidence>